<sequence length="97" mass="11217">MTDEAATLDFAVKWRHWNGGPDEDIWVTFGIAPEEYFHRLRGLLTAHRWNRFEPHILEQLVRICDERLGTVDIDSAVDRRGRVRYTSSAHPLSALSA</sequence>
<dbReference type="AlphaFoldDB" id="A0A379LZZ7"/>
<dbReference type="InterPro" id="IPR021678">
    <property type="entry name" value="DUF3263"/>
</dbReference>
<evidence type="ECO:0000313" key="1">
    <source>
        <dbReference type="EMBL" id="SUE15617.1"/>
    </source>
</evidence>
<proteinExistence type="predicted"/>
<reference evidence="1 2" key="1">
    <citation type="submission" date="2018-06" db="EMBL/GenBank/DDBJ databases">
        <authorList>
            <consortium name="Pathogen Informatics"/>
            <person name="Doyle S."/>
        </authorList>
    </citation>
    <scope>NUCLEOTIDE SEQUENCE [LARGE SCALE GENOMIC DNA]</scope>
    <source>
        <strain evidence="1 2">NCTC13296</strain>
    </source>
</reference>
<dbReference type="EMBL" id="UGVI01000001">
    <property type="protein sequence ID" value="SUE15617.1"/>
    <property type="molecule type" value="Genomic_DNA"/>
</dbReference>
<evidence type="ECO:0000313" key="2">
    <source>
        <dbReference type="Proteomes" id="UP000254569"/>
    </source>
</evidence>
<evidence type="ECO:0008006" key="3">
    <source>
        <dbReference type="Google" id="ProtNLM"/>
    </source>
</evidence>
<protein>
    <recommendedName>
        <fullName evidence="3">DUF3263 domain-containing protein</fullName>
    </recommendedName>
</protein>
<gene>
    <name evidence="1" type="ORF">NCTC13296_02480</name>
</gene>
<dbReference type="Pfam" id="PF11662">
    <property type="entry name" value="DUF3263"/>
    <property type="match status" value="1"/>
</dbReference>
<name>A0A379LZZ7_9NOCA</name>
<dbReference type="RefSeq" id="WP_064063900.1">
    <property type="nucleotide sequence ID" value="NZ_JBFSFC010000009.1"/>
</dbReference>
<dbReference type="Proteomes" id="UP000254569">
    <property type="component" value="Unassembled WGS sequence"/>
</dbReference>
<accession>A0A379LZZ7</accession>
<keyword evidence="2" id="KW-1185">Reference proteome</keyword>
<organism evidence="1 2">
    <name type="scientific">Rhodococcus gordoniae</name>
    <dbReference type="NCBI Taxonomy" id="223392"/>
    <lineage>
        <taxon>Bacteria</taxon>
        <taxon>Bacillati</taxon>
        <taxon>Actinomycetota</taxon>
        <taxon>Actinomycetes</taxon>
        <taxon>Mycobacteriales</taxon>
        <taxon>Nocardiaceae</taxon>
        <taxon>Rhodococcus</taxon>
    </lineage>
</organism>
<dbReference type="OrthoDB" id="4381177at2"/>